<organism evidence="1 2">
    <name type="scientific">Roridomyces roridus</name>
    <dbReference type="NCBI Taxonomy" id="1738132"/>
    <lineage>
        <taxon>Eukaryota</taxon>
        <taxon>Fungi</taxon>
        <taxon>Dikarya</taxon>
        <taxon>Basidiomycota</taxon>
        <taxon>Agaricomycotina</taxon>
        <taxon>Agaricomycetes</taxon>
        <taxon>Agaricomycetidae</taxon>
        <taxon>Agaricales</taxon>
        <taxon>Marasmiineae</taxon>
        <taxon>Mycenaceae</taxon>
        <taxon>Roridomyces</taxon>
    </lineage>
</organism>
<dbReference type="Proteomes" id="UP001221142">
    <property type="component" value="Unassembled WGS sequence"/>
</dbReference>
<evidence type="ECO:0000313" key="2">
    <source>
        <dbReference type="Proteomes" id="UP001221142"/>
    </source>
</evidence>
<dbReference type="SUPFAM" id="SSF55961">
    <property type="entry name" value="Bet v1-like"/>
    <property type="match status" value="1"/>
</dbReference>
<dbReference type="InterPro" id="IPR023393">
    <property type="entry name" value="START-like_dom_sf"/>
</dbReference>
<keyword evidence="2" id="KW-1185">Reference proteome</keyword>
<protein>
    <recommendedName>
        <fullName evidence="3">Polyketide cyclase/dehydrase</fullName>
    </recommendedName>
</protein>
<accession>A0AAD7FWL0</accession>
<dbReference type="Gene3D" id="3.30.530.20">
    <property type="match status" value="1"/>
</dbReference>
<dbReference type="InterPro" id="IPR019587">
    <property type="entry name" value="Polyketide_cyclase/dehydratase"/>
</dbReference>
<gene>
    <name evidence="1" type="ORF">FB45DRAFT_785517</name>
</gene>
<dbReference type="AlphaFoldDB" id="A0AAD7FWL0"/>
<name>A0AAD7FWL0_9AGAR</name>
<dbReference type="CDD" id="cd07822">
    <property type="entry name" value="SRPBCC_4"/>
    <property type="match status" value="1"/>
</dbReference>
<proteinExistence type="predicted"/>
<reference evidence="1" key="1">
    <citation type="submission" date="2023-03" db="EMBL/GenBank/DDBJ databases">
        <title>Massive genome expansion in bonnet fungi (Mycena s.s.) driven by repeated elements and novel gene families across ecological guilds.</title>
        <authorList>
            <consortium name="Lawrence Berkeley National Laboratory"/>
            <person name="Harder C.B."/>
            <person name="Miyauchi S."/>
            <person name="Viragh M."/>
            <person name="Kuo A."/>
            <person name="Thoen E."/>
            <person name="Andreopoulos B."/>
            <person name="Lu D."/>
            <person name="Skrede I."/>
            <person name="Drula E."/>
            <person name="Henrissat B."/>
            <person name="Morin E."/>
            <person name="Kohler A."/>
            <person name="Barry K."/>
            <person name="LaButti K."/>
            <person name="Morin E."/>
            <person name="Salamov A."/>
            <person name="Lipzen A."/>
            <person name="Mereny Z."/>
            <person name="Hegedus B."/>
            <person name="Baldrian P."/>
            <person name="Stursova M."/>
            <person name="Weitz H."/>
            <person name="Taylor A."/>
            <person name="Grigoriev I.V."/>
            <person name="Nagy L.G."/>
            <person name="Martin F."/>
            <person name="Kauserud H."/>
        </authorList>
    </citation>
    <scope>NUCLEOTIDE SEQUENCE</scope>
    <source>
        <strain evidence="1">9284</strain>
    </source>
</reference>
<dbReference type="Pfam" id="PF10604">
    <property type="entry name" value="Polyketide_cyc2"/>
    <property type="match status" value="1"/>
</dbReference>
<sequence>MSLAKSIPLKSDWPFYFSTSVVINAPRQQVWDVLLHFGGHKSWNPFIREATPVLDRSQTPLPTGTALAPGHHIAMKVHIPGTMDDSVKPRAMIELVKQVEAPSQLAWGSHLPGWFFGAENWHVLTELEGGAKTKFEIVAVFKGVGPRVMMWTMDGAILDETIKGMAEGLKRVCEQR</sequence>
<dbReference type="EMBL" id="JARKIF010000004">
    <property type="protein sequence ID" value="KAJ7641419.1"/>
    <property type="molecule type" value="Genomic_DNA"/>
</dbReference>
<dbReference type="PANTHER" id="PTHR36166:SF1">
    <property type="entry name" value="SRPBCC DOMAIN-CONTAINING PROTEIN"/>
    <property type="match status" value="1"/>
</dbReference>
<evidence type="ECO:0000313" key="1">
    <source>
        <dbReference type="EMBL" id="KAJ7641419.1"/>
    </source>
</evidence>
<dbReference type="PANTHER" id="PTHR36166">
    <property type="entry name" value="CHROMOSOME 9, WHOLE GENOME SHOTGUN SEQUENCE"/>
    <property type="match status" value="1"/>
</dbReference>
<comment type="caution">
    <text evidence="1">The sequence shown here is derived from an EMBL/GenBank/DDBJ whole genome shotgun (WGS) entry which is preliminary data.</text>
</comment>
<evidence type="ECO:0008006" key="3">
    <source>
        <dbReference type="Google" id="ProtNLM"/>
    </source>
</evidence>